<evidence type="ECO:0000313" key="2">
    <source>
        <dbReference type="EMBL" id="KAA1262591.1"/>
    </source>
</evidence>
<reference evidence="2 3" key="1">
    <citation type="submission" date="2019-08" db="EMBL/GenBank/DDBJ databases">
        <title>Deep-cultivation of Planctomycetes and their phenomic and genomic characterization uncovers novel biology.</title>
        <authorList>
            <person name="Wiegand S."/>
            <person name="Jogler M."/>
            <person name="Boedeker C."/>
            <person name="Pinto D."/>
            <person name="Vollmers J."/>
            <person name="Rivas-Marin E."/>
            <person name="Kohn T."/>
            <person name="Peeters S.H."/>
            <person name="Heuer A."/>
            <person name="Rast P."/>
            <person name="Oberbeckmann S."/>
            <person name="Bunk B."/>
            <person name="Jeske O."/>
            <person name="Meyerdierks A."/>
            <person name="Storesund J.E."/>
            <person name="Kallscheuer N."/>
            <person name="Luecker S."/>
            <person name="Lage O.M."/>
            <person name="Pohl T."/>
            <person name="Merkel B.J."/>
            <person name="Hornburger P."/>
            <person name="Mueller R.-W."/>
            <person name="Bruemmer F."/>
            <person name="Labrenz M."/>
            <person name="Spormann A.M."/>
            <person name="Op Den Camp H."/>
            <person name="Overmann J."/>
            <person name="Amann R."/>
            <person name="Jetten M.S.M."/>
            <person name="Mascher T."/>
            <person name="Medema M.H."/>
            <person name="Devos D.P."/>
            <person name="Kaster A.-K."/>
            <person name="Ovreas L."/>
            <person name="Rohde M."/>
            <person name="Galperin M.Y."/>
            <person name="Jogler C."/>
        </authorList>
    </citation>
    <scope>NUCLEOTIDE SEQUENCE [LARGE SCALE GENOMIC DNA]</scope>
    <source>
        <strain evidence="2 3">LF1</strain>
    </source>
</reference>
<accession>A0A5B1CQR5</accession>
<sequence length="231" mass="26161" precursor="true">MNRIVTTFALIAISAVLTSNAASAQWFGSNHWTDRSHRSFHSGAHPSNDWARRANRPLINPPIVNRPIVHQPVVHVPDLLLLDSYADRLVTVAVHLHDDAYALSPGYFHSAAIERYVFQIERLQVHMHDVLHQAASNRITSAVCLNHIRSDVRQVASLARRLDAELSHQKRDGVCPADYRLILHMRQVLASELNPLLGLMNAELTGHRHHTVPIRTRQISRRPSFSFGWGF</sequence>
<organism evidence="2 3">
    <name type="scientific">Rubripirellula obstinata</name>
    <dbReference type="NCBI Taxonomy" id="406547"/>
    <lineage>
        <taxon>Bacteria</taxon>
        <taxon>Pseudomonadati</taxon>
        <taxon>Planctomycetota</taxon>
        <taxon>Planctomycetia</taxon>
        <taxon>Pirellulales</taxon>
        <taxon>Pirellulaceae</taxon>
        <taxon>Rubripirellula</taxon>
    </lineage>
</organism>
<feature type="chain" id="PRO_5023125819" evidence="1">
    <location>
        <begin position="25"/>
        <end position="231"/>
    </location>
</feature>
<dbReference type="RefSeq" id="WP_160148239.1">
    <property type="nucleotide sequence ID" value="NZ_LWSK01000146.1"/>
</dbReference>
<dbReference type="AlphaFoldDB" id="A0A5B1CQR5"/>
<evidence type="ECO:0000313" key="3">
    <source>
        <dbReference type="Proteomes" id="UP000322699"/>
    </source>
</evidence>
<evidence type="ECO:0000256" key="1">
    <source>
        <dbReference type="SAM" id="SignalP"/>
    </source>
</evidence>
<keyword evidence="3" id="KW-1185">Reference proteome</keyword>
<gene>
    <name evidence="2" type="ORF">LF1_51580</name>
</gene>
<feature type="signal peptide" evidence="1">
    <location>
        <begin position="1"/>
        <end position="24"/>
    </location>
</feature>
<dbReference type="Proteomes" id="UP000322699">
    <property type="component" value="Unassembled WGS sequence"/>
</dbReference>
<keyword evidence="1" id="KW-0732">Signal</keyword>
<name>A0A5B1CQR5_9BACT</name>
<dbReference type="EMBL" id="VRLW01000001">
    <property type="protein sequence ID" value="KAA1262591.1"/>
    <property type="molecule type" value="Genomic_DNA"/>
</dbReference>
<proteinExistence type="predicted"/>
<comment type="caution">
    <text evidence="2">The sequence shown here is derived from an EMBL/GenBank/DDBJ whole genome shotgun (WGS) entry which is preliminary data.</text>
</comment>
<protein>
    <submittedName>
        <fullName evidence="2">Uncharacterized protein</fullName>
    </submittedName>
</protein>